<dbReference type="PROSITE" id="PS50157">
    <property type="entry name" value="ZINC_FINGER_C2H2_2"/>
    <property type="match status" value="3"/>
</dbReference>
<feature type="region of interest" description="Disordered" evidence="10">
    <location>
        <begin position="368"/>
        <end position="396"/>
    </location>
</feature>
<dbReference type="PANTHER" id="PTHR26374:SF378">
    <property type="entry name" value="C2H2-TYPE ZINC FINGER FAMILY PROTEIN"/>
    <property type="match status" value="1"/>
</dbReference>
<keyword evidence="4 9" id="KW-0863">Zinc-finger</keyword>
<keyword evidence="2" id="KW-0479">Metal-binding</keyword>
<evidence type="ECO:0000256" key="3">
    <source>
        <dbReference type="ARBA" id="ARBA00022737"/>
    </source>
</evidence>
<evidence type="ECO:0000256" key="7">
    <source>
        <dbReference type="ARBA" id="ARBA00023163"/>
    </source>
</evidence>
<dbReference type="Proteomes" id="UP000324897">
    <property type="component" value="Unassembled WGS sequence"/>
</dbReference>
<feature type="region of interest" description="Disordered" evidence="10">
    <location>
        <begin position="1"/>
        <end position="99"/>
    </location>
</feature>
<organism evidence="12 13">
    <name type="scientific">Eragrostis curvula</name>
    <name type="common">weeping love grass</name>
    <dbReference type="NCBI Taxonomy" id="38414"/>
    <lineage>
        <taxon>Eukaryota</taxon>
        <taxon>Viridiplantae</taxon>
        <taxon>Streptophyta</taxon>
        <taxon>Embryophyta</taxon>
        <taxon>Tracheophyta</taxon>
        <taxon>Spermatophyta</taxon>
        <taxon>Magnoliopsida</taxon>
        <taxon>Liliopsida</taxon>
        <taxon>Poales</taxon>
        <taxon>Poaceae</taxon>
        <taxon>PACMAD clade</taxon>
        <taxon>Chloridoideae</taxon>
        <taxon>Eragrostideae</taxon>
        <taxon>Eragrostidinae</taxon>
        <taxon>Eragrostis</taxon>
    </lineage>
</organism>
<dbReference type="OrthoDB" id="690458at2759"/>
<dbReference type="EMBL" id="RWGY01000397">
    <property type="protein sequence ID" value="TVU01716.1"/>
    <property type="molecule type" value="Genomic_DNA"/>
</dbReference>
<feature type="domain" description="C2H2-type" evidence="11">
    <location>
        <begin position="146"/>
        <end position="173"/>
    </location>
</feature>
<feature type="compositionally biased region" description="Polar residues" evidence="10">
    <location>
        <begin position="273"/>
        <end position="284"/>
    </location>
</feature>
<dbReference type="Gene3D" id="3.30.160.60">
    <property type="entry name" value="Classic Zinc Finger"/>
    <property type="match status" value="1"/>
</dbReference>
<proteinExistence type="predicted"/>
<protein>
    <recommendedName>
        <fullName evidence="11">C2H2-type domain-containing protein</fullName>
    </recommendedName>
</protein>
<dbReference type="InterPro" id="IPR036236">
    <property type="entry name" value="Znf_C2H2_sf"/>
</dbReference>
<comment type="subcellular location">
    <subcellularLocation>
        <location evidence="1">Nucleus</location>
    </subcellularLocation>
</comment>
<feature type="region of interest" description="Disordered" evidence="10">
    <location>
        <begin position="478"/>
        <end position="502"/>
    </location>
</feature>
<evidence type="ECO:0000256" key="8">
    <source>
        <dbReference type="ARBA" id="ARBA00023242"/>
    </source>
</evidence>
<feature type="compositionally biased region" description="Low complexity" evidence="10">
    <location>
        <begin position="73"/>
        <end position="97"/>
    </location>
</feature>
<evidence type="ECO:0000313" key="12">
    <source>
        <dbReference type="EMBL" id="TVU01716.1"/>
    </source>
</evidence>
<accession>A0A5J9SRX2</accession>
<evidence type="ECO:0000256" key="10">
    <source>
        <dbReference type="SAM" id="MobiDB-lite"/>
    </source>
</evidence>
<sequence length="544" mass="56417">MSSSSSEDRRRRKRRLADLDADELEEGEYHSSSDTEDYYNRDAALSGESDETISDLDDTTASSAAANHKKRSNNSTASSAAASHSHKSSASAAAANRNGGGGARAYSVLANHYGGARTSLTAANHYGRASASSALANMSFAAAPMRACRVCGKEFSSEKAVCGHMKVHAQEALHGGGKEQQQQGNGGKDKKKVKKERIVAVAAGGWGVTGRRGCSGSSGTSMDIIVKATPNAEPGHHSMDIVPAEPKIVYAPTPMAFAMPEDVPPMPVAPARTNLSGESSSKNPMPNDDMDIAAAGANPIPPTEPVVHQQPAAPPPHAGKQAQVVRHKRAPRPSAGRQNPAGYRCSDPTCNKWYANHQALGGHIAGHKNRQQAAAGGMPHDGAGPSSGGGGSKADNPHPCQICGKVYSKGVQLGGHMRKHYEGKIVPKRKLRAIEPPPPPADVVAEGPAQLCRPADAHADDLTLALPIKAELQSLAPVADAEKEAPSAAAEGTPEPAPARPRATGRVILFGIDIGLGVQTPPAQEGSLATKDSSASTGEHTKQQ</sequence>
<keyword evidence="5" id="KW-0862">Zinc</keyword>
<dbReference type="InterPro" id="IPR013087">
    <property type="entry name" value="Znf_C2H2_type"/>
</dbReference>
<dbReference type="GO" id="GO:0008270">
    <property type="term" value="F:zinc ion binding"/>
    <property type="evidence" value="ECO:0007669"/>
    <property type="project" value="UniProtKB-KW"/>
</dbReference>
<dbReference type="GO" id="GO:0005634">
    <property type="term" value="C:nucleus"/>
    <property type="evidence" value="ECO:0007669"/>
    <property type="project" value="UniProtKB-SubCell"/>
</dbReference>
<feature type="non-terminal residue" evidence="12">
    <location>
        <position position="1"/>
    </location>
</feature>
<feature type="region of interest" description="Disordered" evidence="10">
    <location>
        <begin position="272"/>
        <end position="345"/>
    </location>
</feature>
<feature type="region of interest" description="Disordered" evidence="10">
    <location>
        <begin position="173"/>
        <end position="194"/>
    </location>
</feature>
<keyword evidence="6" id="KW-0805">Transcription regulation</keyword>
<feature type="domain" description="C2H2-type" evidence="11">
    <location>
        <begin position="398"/>
        <end position="425"/>
    </location>
</feature>
<dbReference type="AlphaFoldDB" id="A0A5J9SRX2"/>
<reference evidence="12 13" key="1">
    <citation type="journal article" date="2019" name="Sci. Rep.">
        <title>A high-quality genome of Eragrostis curvula grass provides insights into Poaceae evolution and supports new strategies to enhance forage quality.</title>
        <authorList>
            <person name="Carballo J."/>
            <person name="Santos B.A.C.M."/>
            <person name="Zappacosta D."/>
            <person name="Garbus I."/>
            <person name="Selva J.P."/>
            <person name="Gallo C.A."/>
            <person name="Diaz A."/>
            <person name="Albertini E."/>
            <person name="Caccamo M."/>
            <person name="Echenique V."/>
        </authorList>
    </citation>
    <scope>NUCLEOTIDE SEQUENCE [LARGE SCALE GENOMIC DNA]</scope>
    <source>
        <strain evidence="13">cv. Victoria</strain>
        <tissue evidence="12">Leaf</tissue>
    </source>
</reference>
<evidence type="ECO:0000256" key="4">
    <source>
        <dbReference type="ARBA" id="ARBA00022771"/>
    </source>
</evidence>
<evidence type="ECO:0000313" key="13">
    <source>
        <dbReference type="Proteomes" id="UP000324897"/>
    </source>
</evidence>
<dbReference type="SUPFAM" id="SSF57667">
    <property type="entry name" value="beta-beta-alpha zinc fingers"/>
    <property type="match status" value="1"/>
</dbReference>
<evidence type="ECO:0000256" key="5">
    <source>
        <dbReference type="ARBA" id="ARBA00022833"/>
    </source>
</evidence>
<dbReference type="SMART" id="SM00355">
    <property type="entry name" value="ZnF_C2H2"/>
    <property type="match status" value="3"/>
</dbReference>
<name>A0A5J9SRX2_9POAL</name>
<dbReference type="Pfam" id="PF13912">
    <property type="entry name" value="zf-C2H2_6"/>
    <property type="match status" value="2"/>
</dbReference>
<feature type="compositionally biased region" description="Low complexity" evidence="10">
    <location>
        <begin position="486"/>
        <end position="502"/>
    </location>
</feature>
<feature type="region of interest" description="Disordered" evidence="10">
    <location>
        <begin position="519"/>
        <end position="544"/>
    </location>
</feature>
<feature type="compositionally biased region" description="Acidic residues" evidence="10">
    <location>
        <begin position="48"/>
        <end position="58"/>
    </location>
</feature>
<keyword evidence="7" id="KW-0804">Transcription</keyword>
<keyword evidence="13" id="KW-1185">Reference proteome</keyword>
<evidence type="ECO:0000256" key="1">
    <source>
        <dbReference type="ARBA" id="ARBA00004123"/>
    </source>
</evidence>
<feature type="domain" description="C2H2-type" evidence="11">
    <location>
        <begin position="343"/>
        <end position="372"/>
    </location>
</feature>
<evidence type="ECO:0000256" key="2">
    <source>
        <dbReference type="ARBA" id="ARBA00022723"/>
    </source>
</evidence>
<dbReference type="Gramene" id="TVU01716">
    <property type="protein sequence ID" value="TVU01716"/>
    <property type="gene ID" value="EJB05_52815"/>
</dbReference>
<evidence type="ECO:0000259" key="11">
    <source>
        <dbReference type="PROSITE" id="PS50157"/>
    </source>
</evidence>
<keyword evidence="3" id="KW-0677">Repeat</keyword>
<evidence type="ECO:0000256" key="9">
    <source>
        <dbReference type="PROSITE-ProRule" id="PRU00042"/>
    </source>
</evidence>
<keyword evidence="8" id="KW-0539">Nucleus</keyword>
<dbReference type="PANTHER" id="PTHR26374">
    <property type="entry name" value="ZINC FINGER PROTEIN ZAT5"/>
    <property type="match status" value="1"/>
</dbReference>
<comment type="caution">
    <text evidence="12">The sequence shown here is derived from an EMBL/GenBank/DDBJ whole genome shotgun (WGS) entry which is preliminary data.</text>
</comment>
<gene>
    <name evidence="12" type="ORF">EJB05_52815</name>
</gene>
<evidence type="ECO:0000256" key="6">
    <source>
        <dbReference type="ARBA" id="ARBA00023015"/>
    </source>
</evidence>
<dbReference type="PROSITE" id="PS00028">
    <property type="entry name" value="ZINC_FINGER_C2H2_1"/>
    <property type="match status" value="3"/>
</dbReference>